<protein>
    <submittedName>
        <fullName evidence="1">Uncharacterized protein</fullName>
    </submittedName>
</protein>
<evidence type="ECO:0000313" key="1">
    <source>
        <dbReference type="EMBL" id="TFK72061.1"/>
    </source>
</evidence>
<sequence>MYVETAKTPTPPPSYSETLGPANGQPTIVASASVQPTPGGFVGNPVPIPQPQVYSSSPQHVHHYHHHTSPPPPLPHSPIVDNGRYLSPPPSGYGPAPHQGQPLLIPYPFPDPRIELSLEAADARARRRFWGGFFWAFFIWWIVWVIIGIEADILFGGSHRHRHGGGPYPDGTSRWDFGQWWSSQQHYQFETK</sequence>
<accession>A0ACD3B378</accession>
<gene>
    <name evidence="1" type="ORF">BDN72DRAFT_876783</name>
</gene>
<name>A0ACD3B378_9AGAR</name>
<dbReference type="Proteomes" id="UP000308600">
    <property type="component" value="Unassembled WGS sequence"/>
</dbReference>
<evidence type="ECO:0000313" key="2">
    <source>
        <dbReference type="Proteomes" id="UP000308600"/>
    </source>
</evidence>
<dbReference type="EMBL" id="ML208290">
    <property type="protein sequence ID" value="TFK72061.1"/>
    <property type="molecule type" value="Genomic_DNA"/>
</dbReference>
<keyword evidence="2" id="KW-1185">Reference proteome</keyword>
<reference evidence="1 2" key="1">
    <citation type="journal article" date="2019" name="Nat. Ecol. Evol.">
        <title>Megaphylogeny resolves global patterns of mushroom evolution.</title>
        <authorList>
            <person name="Varga T."/>
            <person name="Krizsan K."/>
            <person name="Foldi C."/>
            <person name="Dima B."/>
            <person name="Sanchez-Garcia M."/>
            <person name="Sanchez-Ramirez S."/>
            <person name="Szollosi G.J."/>
            <person name="Szarkandi J.G."/>
            <person name="Papp V."/>
            <person name="Albert L."/>
            <person name="Andreopoulos W."/>
            <person name="Angelini C."/>
            <person name="Antonin V."/>
            <person name="Barry K.W."/>
            <person name="Bougher N.L."/>
            <person name="Buchanan P."/>
            <person name="Buyck B."/>
            <person name="Bense V."/>
            <person name="Catcheside P."/>
            <person name="Chovatia M."/>
            <person name="Cooper J."/>
            <person name="Damon W."/>
            <person name="Desjardin D."/>
            <person name="Finy P."/>
            <person name="Geml J."/>
            <person name="Haridas S."/>
            <person name="Hughes K."/>
            <person name="Justo A."/>
            <person name="Karasinski D."/>
            <person name="Kautmanova I."/>
            <person name="Kiss B."/>
            <person name="Kocsube S."/>
            <person name="Kotiranta H."/>
            <person name="LaButti K.M."/>
            <person name="Lechner B.E."/>
            <person name="Liimatainen K."/>
            <person name="Lipzen A."/>
            <person name="Lukacs Z."/>
            <person name="Mihaltcheva S."/>
            <person name="Morgado L.N."/>
            <person name="Niskanen T."/>
            <person name="Noordeloos M.E."/>
            <person name="Ohm R.A."/>
            <person name="Ortiz-Santana B."/>
            <person name="Ovrebo C."/>
            <person name="Racz N."/>
            <person name="Riley R."/>
            <person name="Savchenko A."/>
            <person name="Shiryaev A."/>
            <person name="Soop K."/>
            <person name="Spirin V."/>
            <person name="Szebenyi C."/>
            <person name="Tomsovsky M."/>
            <person name="Tulloss R.E."/>
            <person name="Uehling J."/>
            <person name="Grigoriev I.V."/>
            <person name="Vagvolgyi C."/>
            <person name="Papp T."/>
            <person name="Martin F.M."/>
            <person name="Miettinen O."/>
            <person name="Hibbett D.S."/>
            <person name="Nagy L.G."/>
        </authorList>
    </citation>
    <scope>NUCLEOTIDE SEQUENCE [LARGE SCALE GENOMIC DNA]</scope>
    <source>
        <strain evidence="1 2">NL-1719</strain>
    </source>
</reference>
<organism evidence="1 2">
    <name type="scientific">Pluteus cervinus</name>
    <dbReference type="NCBI Taxonomy" id="181527"/>
    <lineage>
        <taxon>Eukaryota</taxon>
        <taxon>Fungi</taxon>
        <taxon>Dikarya</taxon>
        <taxon>Basidiomycota</taxon>
        <taxon>Agaricomycotina</taxon>
        <taxon>Agaricomycetes</taxon>
        <taxon>Agaricomycetidae</taxon>
        <taxon>Agaricales</taxon>
        <taxon>Pluteineae</taxon>
        <taxon>Pluteaceae</taxon>
        <taxon>Pluteus</taxon>
    </lineage>
</organism>
<proteinExistence type="predicted"/>